<evidence type="ECO:0000256" key="5">
    <source>
        <dbReference type="ARBA" id="ARBA00023125"/>
    </source>
</evidence>
<feature type="domain" description="SpoVT-AbrB" evidence="8">
    <location>
        <begin position="5"/>
        <end position="53"/>
    </location>
</feature>
<evidence type="ECO:0000256" key="6">
    <source>
        <dbReference type="ARBA" id="ARBA00023163"/>
    </source>
</evidence>
<keyword evidence="2 7" id="KW-0963">Cytoplasm</keyword>
<organism evidence="9 10">
    <name type="scientific">Desulfosalsimonas propionicica</name>
    <dbReference type="NCBI Taxonomy" id="332175"/>
    <lineage>
        <taxon>Bacteria</taxon>
        <taxon>Pseudomonadati</taxon>
        <taxon>Thermodesulfobacteriota</taxon>
        <taxon>Desulfobacteria</taxon>
        <taxon>Desulfobacterales</taxon>
        <taxon>Desulfosalsimonadaceae</taxon>
        <taxon>Desulfosalsimonas</taxon>
    </lineage>
</organism>
<dbReference type="Proteomes" id="UP000525298">
    <property type="component" value="Unassembled WGS sequence"/>
</dbReference>
<comment type="caution">
    <text evidence="9">The sequence shown here is derived from an EMBL/GenBank/DDBJ whole genome shotgun (WGS) entry which is preliminary data.</text>
</comment>
<feature type="domain" description="SpoVT-AbrB" evidence="8">
    <location>
        <begin position="82"/>
        <end position="125"/>
    </location>
</feature>
<reference evidence="9 10" key="1">
    <citation type="submission" date="2020-07" db="EMBL/GenBank/DDBJ databases">
        <title>Genomic Encyclopedia of Type Strains, Phase IV (KMG-IV): sequencing the most valuable type-strain genomes for metagenomic binning, comparative biology and taxonomic classification.</title>
        <authorList>
            <person name="Goeker M."/>
        </authorList>
    </citation>
    <scope>NUCLEOTIDE SEQUENCE [LARGE SCALE GENOMIC DNA]</scope>
    <source>
        <strain evidence="9 10">DSM 17721</strain>
    </source>
</reference>
<keyword evidence="4 7" id="KW-0805">Transcription regulation</keyword>
<dbReference type="GO" id="GO:0009295">
    <property type="term" value="C:nucleoid"/>
    <property type="evidence" value="ECO:0007669"/>
    <property type="project" value="UniProtKB-SubCell"/>
</dbReference>
<evidence type="ECO:0000256" key="3">
    <source>
        <dbReference type="ARBA" id="ARBA00022737"/>
    </source>
</evidence>
<dbReference type="InterPro" id="IPR003444">
    <property type="entry name" value="MraZ"/>
</dbReference>
<dbReference type="PANTHER" id="PTHR34701">
    <property type="entry name" value="TRANSCRIPTIONAL REGULATOR MRAZ"/>
    <property type="match status" value="1"/>
</dbReference>
<dbReference type="InterPro" id="IPR038619">
    <property type="entry name" value="MraZ_sf"/>
</dbReference>
<dbReference type="AlphaFoldDB" id="A0A7W0C8L1"/>
<comment type="similarity">
    <text evidence="7">Belongs to the MraZ family.</text>
</comment>
<protein>
    <recommendedName>
        <fullName evidence="1 7">Transcriptional regulator MraZ</fullName>
    </recommendedName>
</protein>
<evidence type="ECO:0000313" key="9">
    <source>
        <dbReference type="EMBL" id="MBA2881127.1"/>
    </source>
</evidence>
<dbReference type="SUPFAM" id="SSF89447">
    <property type="entry name" value="AbrB/MazE/MraZ-like"/>
    <property type="match status" value="1"/>
</dbReference>
<accession>A0A7W0C8L1</accession>
<dbReference type="GO" id="GO:0003700">
    <property type="term" value="F:DNA-binding transcription factor activity"/>
    <property type="evidence" value="ECO:0007669"/>
    <property type="project" value="UniProtKB-UniRule"/>
</dbReference>
<dbReference type="EMBL" id="JACDUS010000003">
    <property type="protein sequence ID" value="MBA2881127.1"/>
    <property type="molecule type" value="Genomic_DNA"/>
</dbReference>
<dbReference type="GO" id="GO:0005737">
    <property type="term" value="C:cytoplasm"/>
    <property type="evidence" value="ECO:0007669"/>
    <property type="project" value="UniProtKB-UniRule"/>
</dbReference>
<evidence type="ECO:0000259" key="8">
    <source>
        <dbReference type="PROSITE" id="PS51740"/>
    </source>
</evidence>
<dbReference type="InterPro" id="IPR020603">
    <property type="entry name" value="MraZ_dom"/>
</dbReference>
<keyword evidence="6 7" id="KW-0804">Transcription</keyword>
<comment type="subunit">
    <text evidence="7">Forms oligomers.</text>
</comment>
<dbReference type="Pfam" id="PF02381">
    <property type="entry name" value="MraZ"/>
    <property type="match status" value="2"/>
</dbReference>
<dbReference type="RefSeq" id="WP_181550781.1">
    <property type="nucleotide sequence ID" value="NZ_JACDUS010000003.1"/>
</dbReference>
<dbReference type="HAMAP" id="MF_01008">
    <property type="entry name" value="MraZ"/>
    <property type="match status" value="1"/>
</dbReference>
<keyword evidence="5 7" id="KW-0238">DNA-binding</keyword>
<dbReference type="GO" id="GO:0000976">
    <property type="term" value="F:transcription cis-regulatory region binding"/>
    <property type="evidence" value="ECO:0007669"/>
    <property type="project" value="TreeGrafter"/>
</dbReference>
<dbReference type="GO" id="GO:2000143">
    <property type="term" value="P:negative regulation of DNA-templated transcription initiation"/>
    <property type="evidence" value="ECO:0007669"/>
    <property type="project" value="TreeGrafter"/>
</dbReference>
<dbReference type="InterPro" id="IPR035642">
    <property type="entry name" value="MraZ_N"/>
</dbReference>
<evidence type="ECO:0000313" key="10">
    <source>
        <dbReference type="Proteomes" id="UP000525298"/>
    </source>
</evidence>
<dbReference type="InterPro" id="IPR037914">
    <property type="entry name" value="SpoVT-AbrB_sf"/>
</dbReference>
<sequence length="152" mass="17523">MFRGSSYHTIDAKGRVNIPARFRELIRNNGGNGLVLSGPGLDEKGLVAYPYQSWETVEEKILQMAEKSSAMRRFRRIFIGESAECPMDRQGRILIPQSLRDYASLEKDIVLVGVLDHFEIWSLENWNDEKRKLHEEDMKNEEVSNEIARLGL</sequence>
<gene>
    <name evidence="7" type="primary">mraZ</name>
    <name evidence="9" type="ORF">HNR65_001453</name>
</gene>
<evidence type="ECO:0000256" key="2">
    <source>
        <dbReference type="ARBA" id="ARBA00022490"/>
    </source>
</evidence>
<keyword evidence="3" id="KW-0677">Repeat</keyword>
<evidence type="ECO:0000256" key="1">
    <source>
        <dbReference type="ARBA" id="ARBA00013860"/>
    </source>
</evidence>
<comment type="subcellular location">
    <subcellularLocation>
        <location evidence="7">Cytoplasm</location>
        <location evidence="7">Nucleoid</location>
    </subcellularLocation>
</comment>
<evidence type="ECO:0000256" key="4">
    <source>
        <dbReference type="ARBA" id="ARBA00023015"/>
    </source>
</evidence>
<dbReference type="NCBIfam" id="TIGR00242">
    <property type="entry name" value="division/cell wall cluster transcriptional repressor MraZ"/>
    <property type="match status" value="1"/>
</dbReference>
<name>A0A7W0C8L1_9BACT</name>
<dbReference type="PANTHER" id="PTHR34701:SF1">
    <property type="entry name" value="TRANSCRIPTIONAL REGULATOR MRAZ"/>
    <property type="match status" value="1"/>
</dbReference>
<dbReference type="PROSITE" id="PS51740">
    <property type="entry name" value="SPOVT_ABRB"/>
    <property type="match status" value="2"/>
</dbReference>
<keyword evidence="10" id="KW-1185">Reference proteome</keyword>
<dbReference type="InterPro" id="IPR035644">
    <property type="entry name" value="MraZ_C"/>
</dbReference>
<dbReference type="CDD" id="cd16320">
    <property type="entry name" value="MraZ_N"/>
    <property type="match status" value="1"/>
</dbReference>
<proteinExistence type="inferred from homology"/>
<evidence type="ECO:0000256" key="7">
    <source>
        <dbReference type="HAMAP-Rule" id="MF_01008"/>
    </source>
</evidence>
<dbReference type="InterPro" id="IPR007159">
    <property type="entry name" value="SpoVT-AbrB_dom"/>
</dbReference>
<dbReference type="CDD" id="cd16321">
    <property type="entry name" value="MraZ_C"/>
    <property type="match status" value="1"/>
</dbReference>
<dbReference type="Gene3D" id="3.40.1550.20">
    <property type="entry name" value="Transcriptional regulator MraZ domain"/>
    <property type="match status" value="1"/>
</dbReference>